<keyword evidence="1" id="KW-0472">Membrane</keyword>
<gene>
    <name evidence="3" type="ORF">PM006_09425</name>
</gene>
<feature type="transmembrane region" description="Helical" evidence="1">
    <location>
        <begin position="32"/>
        <end position="54"/>
    </location>
</feature>
<dbReference type="EMBL" id="JAQLGM010000019">
    <property type="protein sequence ID" value="MDB2000419.1"/>
    <property type="molecule type" value="Genomic_DNA"/>
</dbReference>
<dbReference type="AlphaFoldDB" id="A0AAW6AWH1"/>
<dbReference type="Proteomes" id="UP001300871">
    <property type="component" value="Unassembled WGS sequence"/>
</dbReference>
<accession>A0AAW6AWH1</accession>
<feature type="domain" description="DUF1468" evidence="2">
    <location>
        <begin position="9"/>
        <end position="144"/>
    </location>
</feature>
<feature type="transmembrane region" description="Helical" evidence="1">
    <location>
        <begin position="9"/>
        <end position="26"/>
    </location>
</feature>
<dbReference type="GeneID" id="57969490"/>
<keyword evidence="1" id="KW-0812">Transmembrane</keyword>
<evidence type="ECO:0000256" key="1">
    <source>
        <dbReference type="SAM" id="Phobius"/>
    </source>
</evidence>
<sequence length="149" mass="17351">MYKLEKRAALFWIIIFAVFFILTGNANEKCRMYPYFVCATGIILAAFQLVNICYKERKNIKLDSPMNEMSKEQKKRILVSLVSAFAYILCIRYIGYFSTTFIFVSAFSYWQSKENKKYQYLAVSAVMAVVIFFAFKVFLRVPLPGGILF</sequence>
<keyword evidence="1" id="KW-1133">Transmembrane helix</keyword>
<feature type="transmembrane region" description="Helical" evidence="1">
    <location>
        <begin position="75"/>
        <end position="98"/>
    </location>
</feature>
<name>A0AAW6AWH1_CLOSY</name>
<dbReference type="InterPro" id="IPR009936">
    <property type="entry name" value="DUF1468"/>
</dbReference>
<protein>
    <submittedName>
        <fullName evidence="3">Tripartite tricarboxylate transporter TctB family protein</fullName>
    </submittedName>
</protein>
<dbReference type="RefSeq" id="WP_003502375.1">
    <property type="nucleotide sequence ID" value="NZ_JADNHH010000010.1"/>
</dbReference>
<proteinExistence type="predicted"/>
<comment type="caution">
    <text evidence="3">The sequence shown here is derived from an EMBL/GenBank/DDBJ whole genome shotgun (WGS) entry which is preliminary data.</text>
</comment>
<evidence type="ECO:0000313" key="3">
    <source>
        <dbReference type="EMBL" id="MDB2000419.1"/>
    </source>
</evidence>
<reference evidence="3" key="1">
    <citation type="submission" date="2023-01" db="EMBL/GenBank/DDBJ databases">
        <title>Human gut microbiome strain richness.</title>
        <authorList>
            <person name="Chen-Liaw A."/>
        </authorList>
    </citation>
    <scope>NUCLEOTIDE SEQUENCE</scope>
    <source>
        <strain evidence="3">B1_m1001713B170214d0_201011</strain>
    </source>
</reference>
<evidence type="ECO:0000259" key="2">
    <source>
        <dbReference type="Pfam" id="PF07331"/>
    </source>
</evidence>
<evidence type="ECO:0000313" key="4">
    <source>
        <dbReference type="Proteomes" id="UP001300871"/>
    </source>
</evidence>
<organism evidence="3 4">
    <name type="scientific">Clostridium symbiosum</name>
    <name type="common">Bacteroides symbiosus</name>
    <dbReference type="NCBI Taxonomy" id="1512"/>
    <lineage>
        <taxon>Bacteria</taxon>
        <taxon>Bacillati</taxon>
        <taxon>Bacillota</taxon>
        <taxon>Clostridia</taxon>
        <taxon>Lachnospirales</taxon>
        <taxon>Lachnospiraceae</taxon>
        <taxon>Otoolea</taxon>
    </lineage>
</organism>
<dbReference type="Pfam" id="PF07331">
    <property type="entry name" value="TctB"/>
    <property type="match status" value="1"/>
</dbReference>
<feature type="transmembrane region" description="Helical" evidence="1">
    <location>
        <begin position="118"/>
        <end position="139"/>
    </location>
</feature>